<protein>
    <submittedName>
        <fullName evidence="1">Uncharacterized protein</fullName>
    </submittedName>
</protein>
<dbReference type="RefSeq" id="WP_353642535.1">
    <property type="nucleotide sequence ID" value="NZ_CP159253.1"/>
</dbReference>
<gene>
    <name evidence="1" type="ORF">ABVK50_05395</name>
</gene>
<proteinExistence type="predicted"/>
<dbReference type="EMBL" id="CP159253">
    <property type="protein sequence ID" value="XCG49936.1"/>
    <property type="molecule type" value="Genomic_DNA"/>
</dbReference>
<evidence type="ECO:0000313" key="1">
    <source>
        <dbReference type="EMBL" id="XCG49936.1"/>
    </source>
</evidence>
<sequence length="422" mass="46483">MEKKTKGAWLLAQSKNLDSVTGAGAARLETISYAGRVGRLYNLLRRNIADNPNPTLDKRTISKVCQLNGIDRSTREVGLNILQDLGRIDVAKNESVSVLGATSTAVLEVTADIFTDATPTTDEEAVIELSEKVAEKPLSRKDAMEYVADVFHIASNDTSNLIELCKTTAIIDEETDRGRTILFNSNTFRDGQYAAKALLVLEGLTDLEKSNLLEVQEKLRRNGALFDREVERILGQDLYRRLVSVGFFDRMEVSNSTEAVGYIASPNDFQKFGRPFEDDPIDDAKALLASLTYGQTRSNYVRGSITMPDALLRALIAGREIGKNGVRAIGEDYRELEARQVVQVHERGYGRYTMSLLKKDVGELALTIVRGGAAAQEAVLMDDSAATSFKGPHNVRSDVRQKNTVGDKRFVTDALDRLRSGG</sequence>
<accession>A0AAU8CTF2</accession>
<dbReference type="AlphaFoldDB" id="A0AAU8CTF2"/>
<name>A0AAU8CTF2_9HYPH</name>
<reference evidence="1" key="1">
    <citation type="submission" date="2024-06" db="EMBL/GenBank/DDBJ databases">
        <title>Mesorhizobium karijinii sp. nov., a symbiont of the iconic Swainsona formosa from arid Australia.</title>
        <authorList>
            <person name="Hill Y.J."/>
            <person name="Watkin E.L.J."/>
            <person name="O'Hara G.W."/>
            <person name="Terpolilli J."/>
            <person name="Tye M.L."/>
            <person name="Kohlmeier M.G."/>
        </authorList>
    </citation>
    <scope>NUCLEOTIDE SEQUENCE</scope>
    <source>
        <strain evidence="1">WSM2240</strain>
    </source>
</reference>
<organism evidence="1">
    <name type="scientific">Mesorhizobium sp. WSM2240</name>
    <dbReference type="NCBI Taxonomy" id="3228851"/>
    <lineage>
        <taxon>Bacteria</taxon>
        <taxon>Pseudomonadati</taxon>
        <taxon>Pseudomonadota</taxon>
        <taxon>Alphaproteobacteria</taxon>
        <taxon>Hyphomicrobiales</taxon>
        <taxon>Phyllobacteriaceae</taxon>
        <taxon>Mesorhizobium</taxon>
    </lineage>
</organism>